<dbReference type="Proteomes" id="UP000234323">
    <property type="component" value="Unassembled WGS sequence"/>
</dbReference>
<dbReference type="OrthoDB" id="2385834at2759"/>
<dbReference type="VEuPathDB" id="FungiDB:RhiirA1_440871"/>
<dbReference type="EMBL" id="LLXI01003564">
    <property type="protein sequence ID" value="PKY59437.1"/>
    <property type="molecule type" value="Genomic_DNA"/>
</dbReference>
<evidence type="ECO:0000313" key="2">
    <source>
        <dbReference type="Proteomes" id="UP000234323"/>
    </source>
</evidence>
<organism evidence="1 2">
    <name type="scientific">Rhizophagus irregularis</name>
    <dbReference type="NCBI Taxonomy" id="588596"/>
    <lineage>
        <taxon>Eukaryota</taxon>
        <taxon>Fungi</taxon>
        <taxon>Fungi incertae sedis</taxon>
        <taxon>Mucoromycota</taxon>
        <taxon>Glomeromycotina</taxon>
        <taxon>Glomeromycetes</taxon>
        <taxon>Glomerales</taxon>
        <taxon>Glomeraceae</taxon>
        <taxon>Rhizophagus</taxon>
    </lineage>
</organism>
<evidence type="ECO:0000313" key="1">
    <source>
        <dbReference type="EMBL" id="PKY59437.1"/>
    </source>
</evidence>
<sequence length="146" mass="16838">MANTILNPRDPHNAHDGKQVSLVSLSLNGKYAVTYSEDDKSIEGWIVENSEPILDHEANVYKLPKEWTYIYEIKVNDSKIVCYSSYDNNIEIFQMSTEHQQIELNPPPESLVEYKINFKKEGNLVIFNNDKISIYHSKAAQIQTFV</sequence>
<accession>A0A2I1HKM7</accession>
<name>A0A2I1HKM7_9GLOM</name>
<keyword evidence="2" id="KW-1185">Reference proteome</keyword>
<protein>
    <submittedName>
        <fullName evidence="1">Uncharacterized protein</fullName>
    </submittedName>
</protein>
<dbReference type="VEuPathDB" id="FungiDB:RhiirFUN_003038"/>
<proteinExistence type="predicted"/>
<gene>
    <name evidence="1" type="ORF">RhiirA4_482188</name>
</gene>
<dbReference type="AlphaFoldDB" id="A0A2I1HKM7"/>
<reference evidence="1 2" key="1">
    <citation type="submission" date="2015-10" db="EMBL/GenBank/DDBJ databases">
        <title>Genome analyses suggest a sexual origin of heterokaryosis in a supposedly ancient asexual fungus.</title>
        <authorList>
            <person name="Ropars J."/>
            <person name="Sedzielewska K."/>
            <person name="Noel J."/>
            <person name="Charron P."/>
            <person name="Farinelli L."/>
            <person name="Marton T."/>
            <person name="Kruger M."/>
            <person name="Pelin A."/>
            <person name="Brachmann A."/>
            <person name="Corradi N."/>
        </authorList>
    </citation>
    <scope>NUCLEOTIDE SEQUENCE [LARGE SCALE GENOMIC DNA]</scope>
    <source>
        <strain evidence="1 2">A4</strain>
    </source>
</reference>
<comment type="caution">
    <text evidence="1">The sequence shown here is derived from an EMBL/GenBank/DDBJ whole genome shotgun (WGS) entry which is preliminary data.</text>
</comment>
<dbReference type="SUPFAM" id="SSF50978">
    <property type="entry name" value="WD40 repeat-like"/>
    <property type="match status" value="1"/>
</dbReference>
<dbReference type="InterPro" id="IPR036322">
    <property type="entry name" value="WD40_repeat_dom_sf"/>
</dbReference>